<proteinExistence type="predicted"/>
<organism evidence="1 2">
    <name type="scientific">Corynebacterium efficiens (strain DSM 44549 / YS-314 / AJ 12310 / JCM 11189 / NBRC 100395)</name>
    <dbReference type="NCBI Taxonomy" id="196164"/>
    <lineage>
        <taxon>Bacteria</taxon>
        <taxon>Bacillati</taxon>
        <taxon>Actinomycetota</taxon>
        <taxon>Actinomycetes</taxon>
        <taxon>Mycobacteriales</taxon>
        <taxon>Corynebacteriaceae</taxon>
        <taxon>Corynebacterium</taxon>
    </lineage>
</organism>
<dbReference type="EMBL" id="BA000035">
    <property type="protein sequence ID" value="BAC18225.1"/>
    <property type="molecule type" value="Genomic_DNA"/>
</dbReference>
<dbReference type="eggNOG" id="COG4942">
    <property type="taxonomic scope" value="Bacteria"/>
</dbReference>
<dbReference type="KEGG" id="cef:CE1415"/>
<accession>Q8FPS5</accession>
<evidence type="ECO:0000313" key="2">
    <source>
        <dbReference type="Proteomes" id="UP000001409"/>
    </source>
</evidence>
<name>Q8FPS5_COREF</name>
<evidence type="ECO:0008006" key="3">
    <source>
        <dbReference type="Google" id="ProtNLM"/>
    </source>
</evidence>
<keyword evidence="2" id="KW-1185">Reference proteome</keyword>
<dbReference type="InterPro" id="IPR021804">
    <property type="entry name" value="DUF3375"/>
</dbReference>
<sequence length="504" mass="55458">MPVDGVLSHPCGTLIFMSSIAQALSFQRILTDSPAVRLLAAKNAPFVMATVSVHFGGAPAPRPASEVYELMAADLTVLRQRGMDLPKTPAEYCTDWVRSGWLVRRAGSQRTGELLEPAEDALSALQAVQRWEKPRSAVTASRLESISEALRGLARDTDPDISSRLQRLQIERDRLDREIERVSQGDFELPSVERVSERLEDILTSASSVPADFARVRHEFEVLNRTLRRQLLDPDATRGDVLDDIFTGVDVISDSEAGRSFNGFYSIITDPERSAYIDAWIDQILASEPARHLDQDSRMSLRSLIRDMEEAGAEVNSVMTGLARSLRHYVASEQFAEDRKMIELIRETRALAADAVEESELNAIHAMETPLQRIGMSIQSVSSIELANPGEEVVEGETIVNAAQPLDVGELLATVRQSEIDLEELIDSVRDTVTAEAGRATISQVLARHPATQGLGSIVGLLHLGLQHGLPGGHTGHVTWDEDGITRHAIIDQYAFDTTSLEEM</sequence>
<dbReference type="Pfam" id="PF11855">
    <property type="entry name" value="DUF3375"/>
    <property type="match status" value="1"/>
</dbReference>
<reference evidence="1 2" key="1">
    <citation type="journal article" date="2003" name="Genome Res.">
        <title>Comparative complete genome sequence analysis of the amino acid replacements responsible for the thermostability of Corynebacterium efficiens.</title>
        <authorList>
            <person name="Nishio Y."/>
            <person name="Nakamura Y."/>
            <person name="Kawarabayasi Y."/>
            <person name="Usuda Y."/>
            <person name="Kimura E."/>
            <person name="Sugimoto S."/>
            <person name="Matsui K."/>
            <person name="Yamagishi A."/>
            <person name="Kikuchi H."/>
            <person name="Ikeo K."/>
            <person name="Gojobori T."/>
        </authorList>
    </citation>
    <scope>NUCLEOTIDE SEQUENCE [LARGE SCALE GENOMIC DNA]</scope>
    <source>
        <strain evidence="2">DSM 44549 / YS-314 / AJ 12310 / JCM 11189 / NBRC 100395</strain>
    </source>
</reference>
<dbReference type="AlphaFoldDB" id="Q8FPS5"/>
<evidence type="ECO:0000313" key="1">
    <source>
        <dbReference type="EMBL" id="BAC18225.1"/>
    </source>
</evidence>
<protein>
    <recommendedName>
        <fullName evidence="3">DUF3375 domain-containing protein</fullName>
    </recommendedName>
</protein>
<dbReference type="Proteomes" id="UP000001409">
    <property type="component" value="Chromosome"/>
</dbReference>
<dbReference type="HOGENOM" id="CLU_031117_1_0_11"/>
<dbReference type="STRING" id="196164.gene:10741829"/>